<evidence type="ECO:0000256" key="5">
    <source>
        <dbReference type="ARBA" id="ARBA00023136"/>
    </source>
</evidence>
<feature type="transmembrane region" description="Helical" evidence="6">
    <location>
        <begin position="6"/>
        <end position="24"/>
    </location>
</feature>
<organism evidence="8 9">
    <name type="scientific">Aphanomyces euteiches</name>
    <dbReference type="NCBI Taxonomy" id="100861"/>
    <lineage>
        <taxon>Eukaryota</taxon>
        <taxon>Sar</taxon>
        <taxon>Stramenopiles</taxon>
        <taxon>Oomycota</taxon>
        <taxon>Saprolegniomycetes</taxon>
        <taxon>Saprolegniales</taxon>
        <taxon>Verrucalvaceae</taxon>
        <taxon>Aphanomyces</taxon>
    </lineage>
</organism>
<reference evidence="8 9" key="1">
    <citation type="submission" date="2019-07" db="EMBL/GenBank/DDBJ databases">
        <title>Genomics analysis of Aphanomyces spp. identifies a new class of oomycete effector associated with host adaptation.</title>
        <authorList>
            <person name="Gaulin E."/>
        </authorList>
    </citation>
    <scope>NUCLEOTIDE SEQUENCE [LARGE SCALE GENOMIC DNA]</scope>
    <source>
        <strain evidence="8 9">ATCC 201684</strain>
    </source>
</reference>
<dbReference type="PANTHER" id="PTHR48022">
    <property type="entry name" value="PLASTIDIC GLUCOSE TRANSPORTER 4"/>
    <property type="match status" value="1"/>
</dbReference>
<name>A0A6G0WU50_9STRA</name>
<protein>
    <recommendedName>
        <fullName evidence="7">Major facilitator superfamily (MFS) profile domain-containing protein</fullName>
    </recommendedName>
</protein>
<dbReference type="InterPro" id="IPR020846">
    <property type="entry name" value="MFS_dom"/>
</dbReference>
<keyword evidence="4 6" id="KW-1133">Transmembrane helix</keyword>
<gene>
    <name evidence="8" type="ORF">Ae201684_011536</name>
</gene>
<comment type="subcellular location">
    <subcellularLocation>
        <location evidence="1">Membrane</location>
        <topology evidence="1">Multi-pass membrane protein</topology>
    </subcellularLocation>
</comment>
<dbReference type="EMBL" id="VJMJ01000147">
    <property type="protein sequence ID" value="KAF0730984.1"/>
    <property type="molecule type" value="Genomic_DNA"/>
</dbReference>
<feature type="domain" description="Major facilitator superfamily (MFS) profile" evidence="7">
    <location>
        <begin position="1"/>
        <end position="305"/>
    </location>
</feature>
<dbReference type="GO" id="GO:0005351">
    <property type="term" value="F:carbohydrate:proton symporter activity"/>
    <property type="evidence" value="ECO:0007669"/>
    <property type="project" value="TreeGrafter"/>
</dbReference>
<dbReference type="Proteomes" id="UP000481153">
    <property type="component" value="Unassembled WGS sequence"/>
</dbReference>
<evidence type="ECO:0000313" key="8">
    <source>
        <dbReference type="EMBL" id="KAF0730984.1"/>
    </source>
</evidence>
<dbReference type="Gene3D" id="1.20.1250.20">
    <property type="entry name" value="MFS general substrate transporter like domains"/>
    <property type="match status" value="1"/>
</dbReference>
<feature type="transmembrane region" description="Helical" evidence="6">
    <location>
        <begin position="281"/>
        <end position="301"/>
    </location>
</feature>
<keyword evidence="5 6" id="KW-0472">Membrane</keyword>
<proteinExistence type="inferred from homology"/>
<evidence type="ECO:0000256" key="4">
    <source>
        <dbReference type="ARBA" id="ARBA00022989"/>
    </source>
</evidence>
<evidence type="ECO:0000256" key="1">
    <source>
        <dbReference type="ARBA" id="ARBA00004141"/>
    </source>
</evidence>
<evidence type="ECO:0000256" key="2">
    <source>
        <dbReference type="ARBA" id="ARBA00010992"/>
    </source>
</evidence>
<accession>A0A6G0WU50</accession>
<dbReference type="InterPro" id="IPR036259">
    <property type="entry name" value="MFS_trans_sf"/>
</dbReference>
<comment type="similarity">
    <text evidence="2">Belongs to the major facilitator superfamily. Sugar transporter (TC 2.A.1.1) family.</text>
</comment>
<evidence type="ECO:0000259" key="7">
    <source>
        <dbReference type="PROSITE" id="PS50850"/>
    </source>
</evidence>
<dbReference type="InterPro" id="IPR050360">
    <property type="entry name" value="MFS_Sugar_Transporters"/>
</dbReference>
<dbReference type="PANTHER" id="PTHR48022:SF2">
    <property type="entry name" value="PLASTIDIC GLUCOSE TRANSPORTER 4"/>
    <property type="match status" value="1"/>
</dbReference>
<evidence type="ECO:0000313" key="9">
    <source>
        <dbReference type="Proteomes" id="UP000481153"/>
    </source>
</evidence>
<evidence type="ECO:0000256" key="3">
    <source>
        <dbReference type="ARBA" id="ARBA00022692"/>
    </source>
</evidence>
<dbReference type="VEuPathDB" id="FungiDB:AeMF1_015074"/>
<comment type="caution">
    <text evidence="8">The sequence shown here is derived from an EMBL/GenBank/DDBJ whole genome shotgun (WGS) entry which is preliminary data.</text>
</comment>
<dbReference type="GO" id="GO:0016020">
    <property type="term" value="C:membrane"/>
    <property type="evidence" value="ECO:0007669"/>
    <property type="project" value="UniProtKB-SubCell"/>
</dbReference>
<feature type="transmembrane region" description="Helical" evidence="6">
    <location>
        <begin position="184"/>
        <end position="207"/>
    </location>
</feature>
<feature type="transmembrane region" description="Helical" evidence="6">
    <location>
        <begin position="213"/>
        <end position="236"/>
    </location>
</feature>
<dbReference type="AlphaFoldDB" id="A0A6G0WU50"/>
<dbReference type="Pfam" id="PF00083">
    <property type="entry name" value="Sugar_tr"/>
    <property type="match status" value="1"/>
</dbReference>
<dbReference type="PROSITE" id="PS50850">
    <property type="entry name" value="MFS"/>
    <property type="match status" value="1"/>
</dbReference>
<keyword evidence="3 6" id="KW-0812">Transmembrane</keyword>
<feature type="transmembrane region" description="Helical" evidence="6">
    <location>
        <begin position="121"/>
        <end position="142"/>
    </location>
</feature>
<keyword evidence="9" id="KW-1185">Reference proteome</keyword>
<feature type="transmembrane region" description="Helical" evidence="6">
    <location>
        <begin position="36"/>
        <end position="56"/>
    </location>
</feature>
<dbReference type="SUPFAM" id="SSF103473">
    <property type="entry name" value="MFS general substrate transporter"/>
    <property type="match status" value="1"/>
</dbReference>
<evidence type="ECO:0000256" key="6">
    <source>
        <dbReference type="SAM" id="Phobius"/>
    </source>
</evidence>
<dbReference type="InterPro" id="IPR005828">
    <property type="entry name" value="MFS_sugar_transport-like"/>
</dbReference>
<sequence>MFYVTLVQLTLAFGALVVTTLFYPIRDLPHDWEFRYLFGGPILLGLIQMPLMRSIIESPTWLIQTHQVARAREVMTELYLPCDLDGHFKALVESTDRQTQEVKLSSSKLALLLSRKYSKQFVLAIVLGMMQQLCGMNALVVYGAQIFKNIGVHELRLANTFVNFSRLDNMYLAMRYGATLSRRTLLLVGSIGMTLGAIGFTLCQVHLNDTSKWIQLVCMAMFVSSFCFSIGSLGWLVSTELVPETLEATSGSVSTFFTWKAQFVIGVYFQQISNVAHWGNQAFLIFAGVNFVFFFFVLAFVPDTFNKTSDQVTALLYPQADAMDKMDDYSVVVSPKPLNDARIAPGVDV</sequence>